<evidence type="ECO:0000313" key="6">
    <source>
        <dbReference type="EMBL" id="MDR6291334.1"/>
    </source>
</evidence>
<reference evidence="6 7" key="1">
    <citation type="submission" date="2023-07" db="EMBL/GenBank/DDBJ databases">
        <title>Sorghum-associated microbial communities from plants grown in Nebraska, USA.</title>
        <authorList>
            <person name="Schachtman D."/>
        </authorList>
    </citation>
    <scope>NUCLEOTIDE SEQUENCE [LARGE SCALE GENOMIC DNA]</scope>
    <source>
        <strain evidence="6 7">584</strain>
    </source>
</reference>
<name>A0ABU1JUV8_9PROT</name>
<dbReference type="Pfam" id="PF01765">
    <property type="entry name" value="RRF"/>
    <property type="match status" value="1"/>
</dbReference>
<dbReference type="InterPro" id="IPR036191">
    <property type="entry name" value="RRF_sf"/>
</dbReference>
<dbReference type="NCBIfam" id="TIGR00496">
    <property type="entry name" value="frr"/>
    <property type="match status" value="1"/>
</dbReference>
<dbReference type="Gene3D" id="1.10.132.20">
    <property type="entry name" value="Ribosome-recycling factor"/>
    <property type="match status" value="1"/>
</dbReference>
<accession>A0ABU1JUV8</accession>
<comment type="function">
    <text evidence="3">Responsible for the release of ribosomes from messenger RNA at the termination of protein biosynthesis. May increase the efficiency of translation by recycling ribosomes from one round of translation to another.</text>
</comment>
<protein>
    <recommendedName>
        <fullName evidence="3">Ribosome-recycling factor</fullName>
        <shortName evidence="3">RRF</shortName>
    </recommendedName>
    <alternativeName>
        <fullName evidence="3">Ribosome-releasing factor</fullName>
    </alternativeName>
</protein>
<evidence type="ECO:0000259" key="5">
    <source>
        <dbReference type="Pfam" id="PF01765"/>
    </source>
</evidence>
<dbReference type="InterPro" id="IPR023584">
    <property type="entry name" value="Ribosome_recyc_fac_dom"/>
</dbReference>
<dbReference type="InterPro" id="IPR002661">
    <property type="entry name" value="Ribosome_recyc_fac"/>
</dbReference>
<evidence type="ECO:0000256" key="4">
    <source>
        <dbReference type="SAM" id="Coils"/>
    </source>
</evidence>
<comment type="caution">
    <text evidence="6">The sequence shown here is derived from an EMBL/GenBank/DDBJ whole genome shotgun (WGS) entry which is preliminary data.</text>
</comment>
<keyword evidence="7" id="KW-1185">Reference proteome</keyword>
<dbReference type="PANTHER" id="PTHR20982:SF3">
    <property type="entry name" value="MITOCHONDRIAL RIBOSOME RECYCLING FACTOR PSEUDO 1"/>
    <property type="match status" value="1"/>
</dbReference>
<dbReference type="EMBL" id="JAVDPW010000006">
    <property type="protein sequence ID" value="MDR6291334.1"/>
    <property type="molecule type" value="Genomic_DNA"/>
</dbReference>
<dbReference type="HAMAP" id="MF_00040">
    <property type="entry name" value="RRF"/>
    <property type="match status" value="1"/>
</dbReference>
<proteinExistence type="inferred from homology"/>
<comment type="subcellular location">
    <subcellularLocation>
        <location evidence="3">Cytoplasm</location>
    </subcellularLocation>
</comment>
<evidence type="ECO:0000313" key="7">
    <source>
        <dbReference type="Proteomes" id="UP001262410"/>
    </source>
</evidence>
<dbReference type="Gene3D" id="3.30.1360.40">
    <property type="match status" value="1"/>
</dbReference>
<keyword evidence="3" id="KW-0963">Cytoplasm</keyword>
<dbReference type="Proteomes" id="UP001262410">
    <property type="component" value="Unassembled WGS sequence"/>
</dbReference>
<dbReference type="SUPFAM" id="SSF55194">
    <property type="entry name" value="Ribosome recycling factor, RRF"/>
    <property type="match status" value="1"/>
</dbReference>
<feature type="domain" description="Ribosome recycling factor" evidence="5">
    <location>
        <begin position="20"/>
        <end position="183"/>
    </location>
</feature>
<keyword evidence="4" id="KW-0175">Coiled coil</keyword>
<dbReference type="PANTHER" id="PTHR20982">
    <property type="entry name" value="RIBOSOME RECYCLING FACTOR"/>
    <property type="match status" value="1"/>
</dbReference>
<keyword evidence="2 3" id="KW-0648">Protein biosynthesis</keyword>
<evidence type="ECO:0000256" key="2">
    <source>
        <dbReference type="ARBA" id="ARBA00022917"/>
    </source>
</evidence>
<feature type="coiled-coil region" evidence="4">
    <location>
        <begin position="139"/>
        <end position="166"/>
    </location>
</feature>
<dbReference type="CDD" id="cd00520">
    <property type="entry name" value="RRF"/>
    <property type="match status" value="1"/>
</dbReference>
<sequence length="185" mass="20711">MAKADLEDIDRRMTGAIESLRKDLGGLRTGRASASLLEPITVDAYGAQMPLNQVGTIGVPEPRLLTVSVWDRSMVKAVEKAIRDSGLGLNPQTEGQTVRVPLPDLSEERRRELTKVAGKYAEAARVAVRNVRRDGMDMLKRLEKDHEISEDEHKRLADEIQSLTDRHIRKVDEVAAQKEKEILHV</sequence>
<evidence type="ECO:0000256" key="3">
    <source>
        <dbReference type="HAMAP-Rule" id="MF_00040"/>
    </source>
</evidence>
<gene>
    <name evidence="3" type="primary">frr</name>
    <name evidence="6" type="ORF">E9232_003860</name>
</gene>
<evidence type="ECO:0000256" key="1">
    <source>
        <dbReference type="ARBA" id="ARBA00005912"/>
    </source>
</evidence>
<organism evidence="6 7">
    <name type="scientific">Inquilinus ginsengisoli</name>
    <dbReference type="NCBI Taxonomy" id="363840"/>
    <lineage>
        <taxon>Bacteria</taxon>
        <taxon>Pseudomonadati</taxon>
        <taxon>Pseudomonadota</taxon>
        <taxon>Alphaproteobacteria</taxon>
        <taxon>Rhodospirillales</taxon>
        <taxon>Rhodospirillaceae</taxon>
        <taxon>Inquilinus</taxon>
    </lineage>
</organism>
<comment type="similarity">
    <text evidence="1 3">Belongs to the RRF family.</text>
</comment>